<dbReference type="OrthoDB" id="9795011at2"/>
<evidence type="ECO:0000313" key="7">
    <source>
        <dbReference type="Proteomes" id="UP000295444"/>
    </source>
</evidence>
<evidence type="ECO:0000313" key="6">
    <source>
        <dbReference type="EMBL" id="TDQ01222.1"/>
    </source>
</evidence>
<comment type="caution">
    <text evidence="6">The sequence shown here is derived from an EMBL/GenBank/DDBJ whole genome shotgun (WGS) entry which is preliminary data.</text>
</comment>
<evidence type="ECO:0000256" key="2">
    <source>
        <dbReference type="ARBA" id="ARBA00023125"/>
    </source>
</evidence>
<evidence type="ECO:0000256" key="4">
    <source>
        <dbReference type="PROSITE-ProRule" id="PRU00335"/>
    </source>
</evidence>
<dbReference type="SUPFAM" id="SSF46689">
    <property type="entry name" value="Homeodomain-like"/>
    <property type="match status" value="1"/>
</dbReference>
<dbReference type="Gene3D" id="1.10.357.10">
    <property type="entry name" value="Tetracycline Repressor, domain 2"/>
    <property type="match status" value="1"/>
</dbReference>
<feature type="DNA-binding region" description="H-T-H motif" evidence="4">
    <location>
        <begin position="35"/>
        <end position="54"/>
    </location>
</feature>
<dbReference type="Pfam" id="PF00440">
    <property type="entry name" value="TetR_N"/>
    <property type="match status" value="1"/>
</dbReference>
<dbReference type="GO" id="GO:0003700">
    <property type="term" value="F:DNA-binding transcription factor activity"/>
    <property type="evidence" value="ECO:0007669"/>
    <property type="project" value="TreeGrafter"/>
</dbReference>
<accession>A0A4R6SGR4</accession>
<dbReference type="PROSITE" id="PS50977">
    <property type="entry name" value="HTH_TETR_2"/>
    <property type="match status" value="1"/>
</dbReference>
<keyword evidence="3" id="KW-0804">Transcription</keyword>
<dbReference type="EMBL" id="SNXZ01000002">
    <property type="protein sequence ID" value="TDQ01222.1"/>
    <property type="molecule type" value="Genomic_DNA"/>
</dbReference>
<dbReference type="RefSeq" id="WP_133849821.1">
    <property type="nucleotide sequence ID" value="NZ_SNXZ01000002.1"/>
</dbReference>
<dbReference type="InterPro" id="IPR001647">
    <property type="entry name" value="HTH_TetR"/>
</dbReference>
<organism evidence="6 7">
    <name type="scientific">Labedaea rhizosphaerae</name>
    <dbReference type="NCBI Taxonomy" id="598644"/>
    <lineage>
        <taxon>Bacteria</taxon>
        <taxon>Bacillati</taxon>
        <taxon>Actinomycetota</taxon>
        <taxon>Actinomycetes</taxon>
        <taxon>Pseudonocardiales</taxon>
        <taxon>Pseudonocardiaceae</taxon>
        <taxon>Labedaea</taxon>
    </lineage>
</organism>
<dbReference type="InterPro" id="IPR049445">
    <property type="entry name" value="TetR_SbtR-like_C"/>
</dbReference>
<keyword evidence="7" id="KW-1185">Reference proteome</keyword>
<evidence type="ECO:0000259" key="5">
    <source>
        <dbReference type="PROSITE" id="PS50977"/>
    </source>
</evidence>
<dbReference type="PRINTS" id="PR00455">
    <property type="entry name" value="HTHTETR"/>
</dbReference>
<keyword evidence="2 4" id="KW-0238">DNA-binding</keyword>
<dbReference type="AlphaFoldDB" id="A0A4R6SGR4"/>
<feature type="domain" description="HTH tetR-type" evidence="5">
    <location>
        <begin position="13"/>
        <end position="72"/>
    </location>
</feature>
<sequence>MTATTRPRRADARRNHDLLLAAARKVFAEQGPSAPLDDIARAAGVGNATLYRHFPSRQDLIVAVYADEADALRTRGAELLATDPAGDALFGWLATFVEHVAGKRELALTRPGDHETLFHRWHEGMHETAAALVERAKRAGELRPDVAERDLLTMANGIALSTTDPQRRARLLTLLRTGAC</sequence>
<evidence type="ECO:0000256" key="1">
    <source>
        <dbReference type="ARBA" id="ARBA00023015"/>
    </source>
</evidence>
<dbReference type="InterPro" id="IPR009057">
    <property type="entry name" value="Homeodomain-like_sf"/>
</dbReference>
<evidence type="ECO:0000256" key="3">
    <source>
        <dbReference type="ARBA" id="ARBA00023163"/>
    </source>
</evidence>
<keyword evidence="1" id="KW-0805">Transcription regulation</keyword>
<dbReference type="PANTHER" id="PTHR30055">
    <property type="entry name" value="HTH-TYPE TRANSCRIPTIONAL REGULATOR RUTR"/>
    <property type="match status" value="1"/>
</dbReference>
<dbReference type="GO" id="GO:0000976">
    <property type="term" value="F:transcription cis-regulatory region binding"/>
    <property type="evidence" value="ECO:0007669"/>
    <property type="project" value="TreeGrafter"/>
</dbReference>
<dbReference type="SUPFAM" id="SSF48498">
    <property type="entry name" value="Tetracyclin repressor-like, C-terminal domain"/>
    <property type="match status" value="1"/>
</dbReference>
<reference evidence="6 7" key="1">
    <citation type="submission" date="2019-03" db="EMBL/GenBank/DDBJ databases">
        <title>Genomic Encyclopedia of Type Strains, Phase IV (KMG-IV): sequencing the most valuable type-strain genomes for metagenomic binning, comparative biology and taxonomic classification.</title>
        <authorList>
            <person name="Goeker M."/>
        </authorList>
    </citation>
    <scope>NUCLEOTIDE SEQUENCE [LARGE SCALE GENOMIC DNA]</scope>
    <source>
        <strain evidence="6 7">DSM 45361</strain>
    </source>
</reference>
<dbReference type="InterPro" id="IPR050109">
    <property type="entry name" value="HTH-type_TetR-like_transc_reg"/>
</dbReference>
<name>A0A4R6SGR4_LABRH</name>
<dbReference type="InterPro" id="IPR036271">
    <property type="entry name" value="Tet_transcr_reg_TetR-rel_C_sf"/>
</dbReference>
<gene>
    <name evidence="6" type="ORF">EV186_1021090</name>
</gene>
<dbReference type="Proteomes" id="UP000295444">
    <property type="component" value="Unassembled WGS sequence"/>
</dbReference>
<dbReference type="PANTHER" id="PTHR30055:SF234">
    <property type="entry name" value="HTH-TYPE TRANSCRIPTIONAL REGULATOR BETI"/>
    <property type="match status" value="1"/>
</dbReference>
<dbReference type="Pfam" id="PF21597">
    <property type="entry name" value="TetR_C_43"/>
    <property type="match status" value="1"/>
</dbReference>
<proteinExistence type="predicted"/>
<protein>
    <submittedName>
        <fullName evidence="6">TetR family transcriptional regulator</fullName>
    </submittedName>
</protein>